<reference evidence="4 5" key="2">
    <citation type="submission" date="2019-04" db="EMBL/GenBank/DDBJ databases">
        <title>The genome sequence of big-headed turtle.</title>
        <authorList>
            <person name="Gong S."/>
        </authorList>
    </citation>
    <scope>NUCLEOTIDE SEQUENCE [LARGE SCALE GENOMIC DNA]</scope>
    <source>
        <strain evidence="4">DO16091913</strain>
        <tissue evidence="4">Muscle</tissue>
    </source>
</reference>
<feature type="region of interest" description="Disordered" evidence="2">
    <location>
        <begin position="151"/>
        <end position="327"/>
    </location>
</feature>
<dbReference type="AlphaFoldDB" id="A0A4D9DM86"/>
<feature type="compositionally biased region" description="Low complexity" evidence="2">
    <location>
        <begin position="305"/>
        <end position="318"/>
    </location>
</feature>
<accession>A0A4D9DM86</accession>
<comment type="similarity">
    <text evidence="1">Belongs to the GARIN family.</text>
</comment>
<evidence type="ECO:0000256" key="1">
    <source>
        <dbReference type="ARBA" id="ARBA00038379"/>
    </source>
</evidence>
<protein>
    <submittedName>
        <fullName evidence="4">Cytochrome P450 4F22-like</fullName>
    </submittedName>
</protein>
<dbReference type="Proteomes" id="UP000297703">
    <property type="component" value="Unassembled WGS sequence"/>
</dbReference>
<dbReference type="PANTHER" id="PTHR22574:SF2">
    <property type="entry name" value="GOLGI-ASSOCIATED RAB2 INTERACTOR PROTEIN 3"/>
    <property type="match status" value="1"/>
</dbReference>
<feature type="domain" description="Golgi associated RAB2 interactor protein-like Rab2B-binding" evidence="3">
    <location>
        <begin position="89"/>
        <end position="151"/>
    </location>
</feature>
<gene>
    <name evidence="4" type="ORF">DR999_PMT19797</name>
</gene>
<evidence type="ECO:0000313" key="5">
    <source>
        <dbReference type="Proteomes" id="UP000297703"/>
    </source>
</evidence>
<comment type="caution">
    <text evidence="4">The sequence shown here is derived from an EMBL/GenBank/DDBJ whole genome shotgun (WGS) entry which is preliminary data.</text>
</comment>
<keyword evidence="5" id="KW-1185">Reference proteome</keyword>
<feature type="compositionally biased region" description="Low complexity" evidence="2">
    <location>
        <begin position="262"/>
        <end position="272"/>
    </location>
</feature>
<dbReference type="PANTHER" id="PTHR22574">
    <property type="match status" value="1"/>
</dbReference>
<dbReference type="STRING" id="55544.A0A4D9DM86"/>
<proteinExistence type="inferred from homology"/>
<evidence type="ECO:0000259" key="3">
    <source>
        <dbReference type="Pfam" id="PF12480"/>
    </source>
</evidence>
<dbReference type="EMBL" id="QXTE01000410">
    <property type="protein sequence ID" value="TFJ98304.1"/>
    <property type="molecule type" value="Genomic_DNA"/>
</dbReference>
<evidence type="ECO:0000313" key="4">
    <source>
        <dbReference type="EMBL" id="TFJ98304.1"/>
    </source>
</evidence>
<dbReference type="InterPro" id="IPR022168">
    <property type="entry name" value="GARIL-like_Rab2B-bd"/>
</dbReference>
<evidence type="ECO:0000256" key="2">
    <source>
        <dbReference type="SAM" id="MobiDB-lite"/>
    </source>
</evidence>
<feature type="compositionally biased region" description="Basic and acidic residues" evidence="2">
    <location>
        <begin position="274"/>
        <end position="284"/>
    </location>
</feature>
<reference evidence="4 5" key="1">
    <citation type="submission" date="2019-04" db="EMBL/GenBank/DDBJ databases">
        <title>Draft genome of the big-headed turtle Platysternon megacephalum.</title>
        <authorList>
            <person name="Gong S."/>
        </authorList>
    </citation>
    <scope>NUCLEOTIDE SEQUENCE [LARGE SCALE GENOMIC DNA]</scope>
    <source>
        <strain evidence="4">DO16091913</strain>
        <tissue evidence="4">Muscle</tissue>
    </source>
</reference>
<feature type="compositionally biased region" description="Low complexity" evidence="2">
    <location>
        <begin position="213"/>
        <end position="226"/>
    </location>
</feature>
<name>A0A4D9DM86_9SAUR</name>
<dbReference type="GO" id="GO:0005634">
    <property type="term" value="C:nucleus"/>
    <property type="evidence" value="ECO:0007669"/>
    <property type="project" value="TreeGrafter"/>
</dbReference>
<feature type="compositionally biased region" description="Polar residues" evidence="2">
    <location>
        <begin position="290"/>
        <end position="299"/>
    </location>
</feature>
<dbReference type="Pfam" id="PF12480">
    <property type="entry name" value="GARIL_Rab2_bd"/>
    <property type="match status" value="1"/>
</dbReference>
<organism evidence="4 5">
    <name type="scientific">Platysternon megacephalum</name>
    <name type="common">big-headed turtle</name>
    <dbReference type="NCBI Taxonomy" id="55544"/>
    <lineage>
        <taxon>Eukaryota</taxon>
        <taxon>Metazoa</taxon>
        <taxon>Chordata</taxon>
        <taxon>Craniata</taxon>
        <taxon>Vertebrata</taxon>
        <taxon>Euteleostomi</taxon>
        <taxon>Archelosauria</taxon>
        <taxon>Testudinata</taxon>
        <taxon>Testudines</taxon>
        <taxon>Cryptodira</taxon>
        <taxon>Durocryptodira</taxon>
        <taxon>Testudinoidea</taxon>
        <taxon>Platysternidae</taxon>
        <taxon>Platysternon</taxon>
    </lineage>
</organism>
<sequence>MNTAMGPLQRQLRAGEYEIFQYAPIFESDFIQISKRGEVVDVHNRVRVVTVGVACTSPALLVPNVLLLARPVVPSEESRGRRGPPAKALELTRLLPLRFVKISVHDDEMLQLRLKLASGRSFYLQLCPQGDAHYELFDMWVKIINLLRPPAEGSHGGQALPGDPGAFGEPLFHGISQDTTGSLESLAPEEGGPDALSVRSLRTPSPSRDDPGSSRSRTPPSLSPSLPQKPPSVGRGSQRGGSAGERRSQAGSPGGSPAPQERSQGSHGSSPSSKKKESSRRADRGGGATRSKSSQSRGRTPSRILSLVKSLSRVSLSRPPKEKKKRR</sequence>
<dbReference type="OrthoDB" id="9940031at2759"/>